<dbReference type="AlphaFoldDB" id="A0A136J8K2"/>
<accession>A0A136J8K2</accession>
<evidence type="ECO:0000313" key="6">
    <source>
        <dbReference type="Proteomes" id="UP000070501"/>
    </source>
</evidence>
<dbReference type="InterPro" id="IPR049450">
    <property type="entry name" value="ACOT8-like_C"/>
</dbReference>
<evidence type="ECO:0000256" key="2">
    <source>
        <dbReference type="ARBA" id="ARBA00022801"/>
    </source>
</evidence>
<name>A0A136J8K2_9PEZI</name>
<dbReference type="InterPro" id="IPR049449">
    <property type="entry name" value="TesB_ACOT8-like_N"/>
</dbReference>
<dbReference type="InParanoid" id="A0A136J8K2"/>
<dbReference type="GO" id="GO:0047617">
    <property type="term" value="F:fatty acyl-CoA hydrolase activity"/>
    <property type="evidence" value="ECO:0007669"/>
    <property type="project" value="InterPro"/>
</dbReference>
<dbReference type="InterPro" id="IPR029069">
    <property type="entry name" value="HotDog_dom_sf"/>
</dbReference>
<keyword evidence="6" id="KW-1185">Reference proteome</keyword>
<comment type="similarity">
    <text evidence="1">Belongs to the C/M/P thioester hydrolase family.</text>
</comment>
<dbReference type="SUPFAM" id="SSF54637">
    <property type="entry name" value="Thioesterase/thiol ester dehydrase-isomerase"/>
    <property type="match status" value="2"/>
</dbReference>
<dbReference type="Pfam" id="PF13622">
    <property type="entry name" value="4HBT_3"/>
    <property type="match status" value="1"/>
</dbReference>
<evidence type="ECO:0000313" key="5">
    <source>
        <dbReference type="EMBL" id="KXJ93489.1"/>
    </source>
</evidence>
<evidence type="ECO:0000259" key="3">
    <source>
        <dbReference type="Pfam" id="PF13622"/>
    </source>
</evidence>
<sequence length="322" mass="35895">MAATISKQISARQTGPDEFESVSLPIRMGNARPIAYGGSTMAIAIHAMCQTVPTTHKLYSVLGHFHGPANLDHRLKCHVTRTRDTKSFSTRRVTVTQLQPGGKVRTVIELTGDFHAVEDPMLVYGAPPRMQYSKPEDCPDRHALQKQMVDAGLLSGKVEAPFEAMYRYQEQYYDLRMCPESISGQTLGGTVRGVPTAQDHLPMTERTSAEWYKIQAAQAPPDDAAQCAAVAFLMDGGLAFLPLVHHGLQIEEVGSWATLDFALRYFRPEVRLQEWHLKERVLQTADFGRSYGEGRLYDEQGRMVASMTQQCILRKPASKSNL</sequence>
<dbReference type="EMBL" id="KQ964248">
    <property type="protein sequence ID" value="KXJ93489.1"/>
    <property type="molecule type" value="Genomic_DNA"/>
</dbReference>
<evidence type="ECO:0000259" key="4">
    <source>
        <dbReference type="Pfam" id="PF20789"/>
    </source>
</evidence>
<gene>
    <name evidence="5" type="ORF">Micbo1qcDRAFT_232999</name>
</gene>
<organism evidence="5 6">
    <name type="scientific">Microdochium bolleyi</name>
    <dbReference type="NCBI Taxonomy" id="196109"/>
    <lineage>
        <taxon>Eukaryota</taxon>
        <taxon>Fungi</taxon>
        <taxon>Dikarya</taxon>
        <taxon>Ascomycota</taxon>
        <taxon>Pezizomycotina</taxon>
        <taxon>Sordariomycetes</taxon>
        <taxon>Xylariomycetidae</taxon>
        <taxon>Xylariales</taxon>
        <taxon>Microdochiaceae</taxon>
        <taxon>Microdochium</taxon>
    </lineage>
</organism>
<dbReference type="PANTHER" id="PTHR11066">
    <property type="entry name" value="ACYL-COA THIOESTERASE"/>
    <property type="match status" value="1"/>
</dbReference>
<dbReference type="CDD" id="cd03445">
    <property type="entry name" value="Thioesterase_II_repeat2"/>
    <property type="match status" value="1"/>
</dbReference>
<reference evidence="6" key="1">
    <citation type="submission" date="2016-02" db="EMBL/GenBank/DDBJ databases">
        <title>Draft genome sequence of Microdochium bolleyi, a fungal endophyte of beachgrass.</title>
        <authorList>
            <consortium name="DOE Joint Genome Institute"/>
            <person name="David A.S."/>
            <person name="May G."/>
            <person name="Haridas S."/>
            <person name="Lim J."/>
            <person name="Wang M."/>
            <person name="Labutti K."/>
            <person name="Lipzen A."/>
            <person name="Barry K."/>
            <person name="Grigoriev I.V."/>
        </authorList>
    </citation>
    <scope>NUCLEOTIDE SEQUENCE [LARGE SCALE GENOMIC DNA]</scope>
    <source>
        <strain evidence="6">J235TASD1</strain>
    </source>
</reference>
<dbReference type="InterPro" id="IPR003703">
    <property type="entry name" value="Acyl_CoA_thio"/>
</dbReference>
<dbReference type="Gene3D" id="2.40.160.210">
    <property type="entry name" value="Acyl-CoA thioesterase, double hotdog domain"/>
    <property type="match status" value="1"/>
</dbReference>
<feature type="domain" description="Acyl-CoA thioesterase-like N-terminal HotDog" evidence="3">
    <location>
        <begin position="25"/>
        <end position="114"/>
    </location>
</feature>
<dbReference type="GO" id="GO:0006637">
    <property type="term" value="P:acyl-CoA metabolic process"/>
    <property type="evidence" value="ECO:0007669"/>
    <property type="project" value="InterPro"/>
</dbReference>
<proteinExistence type="inferred from homology"/>
<dbReference type="GO" id="GO:0009062">
    <property type="term" value="P:fatty acid catabolic process"/>
    <property type="evidence" value="ECO:0007669"/>
    <property type="project" value="TreeGrafter"/>
</dbReference>
<evidence type="ECO:0000256" key="1">
    <source>
        <dbReference type="ARBA" id="ARBA00006538"/>
    </source>
</evidence>
<dbReference type="PANTHER" id="PTHR11066:SF35">
    <property type="entry name" value="ACYL-COA THIOESTERASE II"/>
    <property type="match status" value="1"/>
</dbReference>
<feature type="domain" description="Acyl-CoA thioesterase-like C-terminal" evidence="4">
    <location>
        <begin position="200"/>
        <end position="312"/>
    </location>
</feature>
<dbReference type="Proteomes" id="UP000070501">
    <property type="component" value="Unassembled WGS sequence"/>
</dbReference>
<dbReference type="GO" id="GO:0005782">
    <property type="term" value="C:peroxisomal matrix"/>
    <property type="evidence" value="ECO:0007669"/>
    <property type="project" value="UniProtKB-SubCell"/>
</dbReference>
<dbReference type="Pfam" id="PF20789">
    <property type="entry name" value="4HBT_3C"/>
    <property type="match status" value="1"/>
</dbReference>
<dbReference type="CDD" id="cd03444">
    <property type="entry name" value="Thioesterase_II_repeat1"/>
    <property type="match status" value="1"/>
</dbReference>
<keyword evidence="2" id="KW-0378">Hydrolase</keyword>
<dbReference type="STRING" id="196109.A0A136J8K2"/>
<dbReference type="InterPro" id="IPR042171">
    <property type="entry name" value="Acyl-CoA_hotdog"/>
</dbReference>
<protein>
    <submittedName>
        <fullName evidence="5">Thioesterase-like superfamily-domain-containing protein</fullName>
    </submittedName>
</protein>
<dbReference type="OrthoDB" id="68328at2759"/>